<dbReference type="FunFam" id="1.10.101.10:FF:000002">
    <property type="entry name" value="Matrix metalloproteinase-14 preproprotein"/>
    <property type="match status" value="1"/>
</dbReference>
<accession>A0A8B9LR91</accession>
<dbReference type="GO" id="GO:0001501">
    <property type="term" value="P:skeletal system development"/>
    <property type="evidence" value="ECO:0007669"/>
    <property type="project" value="TreeGrafter"/>
</dbReference>
<keyword evidence="8" id="KW-0963">Cytoplasm</keyword>
<feature type="binding site" evidence="25">
    <location>
        <position position="174"/>
    </location>
    <ligand>
        <name>Ca(2+)</name>
        <dbReference type="ChEBI" id="CHEBI:29108"/>
        <label>2</label>
    </ligand>
</feature>
<feature type="binding site" evidence="25">
    <location>
        <position position="184"/>
    </location>
    <ligand>
        <name>Zn(2+)</name>
        <dbReference type="ChEBI" id="CHEBI:29105"/>
        <label>1</label>
    </ligand>
</feature>
<feature type="repeat" description="Hemopexin" evidence="27">
    <location>
        <begin position="367"/>
        <end position="412"/>
    </location>
</feature>
<keyword evidence="11" id="KW-0165">Cleavage on pair of basic residues</keyword>
<feature type="transmembrane region" description="Helical" evidence="29">
    <location>
        <begin position="583"/>
        <end position="607"/>
    </location>
</feature>
<keyword evidence="23" id="KW-1015">Disulfide bond</keyword>
<dbReference type="InterPro" id="IPR036365">
    <property type="entry name" value="PGBD-like_sf"/>
</dbReference>
<evidence type="ECO:0000256" key="20">
    <source>
        <dbReference type="ARBA" id="ARBA00023049"/>
    </source>
</evidence>
<organism evidence="31 32">
    <name type="scientific">Astyanax mexicanus</name>
    <name type="common">Blind cave fish</name>
    <name type="synonym">Astyanax fasciatus mexicanus</name>
    <dbReference type="NCBI Taxonomy" id="7994"/>
    <lineage>
        <taxon>Eukaryota</taxon>
        <taxon>Metazoa</taxon>
        <taxon>Chordata</taxon>
        <taxon>Craniata</taxon>
        <taxon>Vertebrata</taxon>
        <taxon>Euteleostomi</taxon>
        <taxon>Actinopterygii</taxon>
        <taxon>Neopterygii</taxon>
        <taxon>Teleostei</taxon>
        <taxon>Ostariophysi</taxon>
        <taxon>Characiformes</taxon>
        <taxon>Characoidei</taxon>
        <taxon>Acestrorhamphidae</taxon>
        <taxon>Acestrorhamphinae</taxon>
        <taxon>Astyanax</taxon>
    </lineage>
</organism>
<evidence type="ECO:0000256" key="18">
    <source>
        <dbReference type="ARBA" id="ARBA00022837"/>
    </source>
</evidence>
<dbReference type="GO" id="GO:0004222">
    <property type="term" value="F:metalloendopeptidase activity"/>
    <property type="evidence" value="ECO:0007669"/>
    <property type="project" value="InterPro"/>
</dbReference>
<dbReference type="GO" id="GO:0005886">
    <property type="term" value="C:plasma membrane"/>
    <property type="evidence" value="ECO:0007669"/>
    <property type="project" value="TreeGrafter"/>
</dbReference>
<evidence type="ECO:0000256" key="29">
    <source>
        <dbReference type="SAM" id="Phobius"/>
    </source>
</evidence>
<keyword evidence="20" id="KW-0482">Metalloprotease</keyword>
<protein>
    <recommendedName>
        <fullName evidence="7">Matrix metalloproteinase-14</fullName>
        <ecNumber evidence="6">3.4.24.80</ecNumber>
    </recommendedName>
</protein>
<dbReference type="GO" id="GO:0009653">
    <property type="term" value="P:anatomical structure morphogenesis"/>
    <property type="evidence" value="ECO:0007669"/>
    <property type="project" value="UniProtKB-ARBA"/>
</dbReference>
<keyword evidence="10" id="KW-0645">Protease</keyword>
<dbReference type="GO" id="GO:0042470">
    <property type="term" value="C:melanosome"/>
    <property type="evidence" value="ECO:0007669"/>
    <property type="project" value="UniProtKB-SubCell"/>
</dbReference>
<feature type="binding site" evidence="25">
    <location>
        <position position="212"/>
    </location>
    <ligand>
        <name>Zn(2+)</name>
        <dbReference type="ChEBI" id="CHEBI:29105"/>
        <label>1</label>
    </ligand>
</feature>
<keyword evidence="12 29" id="KW-0812">Transmembrane</keyword>
<feature type="repeat" description="Hemopexin" evidence="27">
    <location>
        <begin position="414"/>
        <end position="462"/>
    </location>
</feature>
<feature type="binding site" evidence="25">
    <location>
        <position position="255"/>
    </location>
    <ligand>
        <name>Zn(2+)</name>
        <dbReference type="ChEBI" id="CHEBI:29105"/>
        <label>2</label>
        <note>catalytic</note>
    </ligand>
</feature>
<dbReference type="Gene3D" id="2.110.10.10">
    <property type="entry name" value="Hemopexin-like domain"/>
    <property type="match status" value="1"/>
</dbReference>
<feature type="region of interest" description="Disordered" evidence="28">
    <location>
        <begin position="276"/>
        <end position="313"/>
    </location>
</feature>
<evidence type="ECO:0000256" key="24">
    <source>
        <dbReference type="PIRSR" id="PIRSR621190-1"/>
    </source>
</evidence>
<evidence type="ECO:0000256" key="1">
    <source>
        <dbReference type="ARBA" id="ARBA00001718"/>
    </source>
</evidence>
<dbReference type="SUPFAM" id="SSF50923">
    <property type="entry name" value="Hemopexin-like domain"/>
    <property type="match status" value="1"/>
</dbReference>
<dbReference type="Pfam" id="PF00045">
    <property type="entry name" value="Hemopexin"/>
    <property type="match status" value="4"/>
</dbReference>
<dbReference type="GO" id="GO:0048870">
    <property type="term" value="P:cell motility"/>
    <property type="evidence" value="ECO:0007669"/>
    <property type="project" value="UniProtKB-ARBA"/>
</dbReference>
<keyword evidence="17 25" id="KW-0862">Zinc</keyword>
<feature type="binding site" evidence="25">
    <location>
        <position position="217"/>
    </location>
    <ligand>
        <name>Ca(2+)</name>
        <dbReference type="ChEBI" id="CHEBI:29108"/>
        <label>3</label>
    </ligand>
</feature>
<dbReference type="GO" id="GO:0030198">
    <property type="term" value="P:extracellular matrix organization"/>
    <property type="evidence" value="ECO:0007669"/>
    <property type="project" value="TreeGrafter"/>
</dbReference>
<dbReference type="GO" id="GO:0030574">
    <property type="term" value="P:collagen catabolic process"/>
    <property type="evidence" value="ECO:0007669"/>
    <property type="project" value="TreeGrafter"/>
</dbReference>
<comment type="cofactor">
    <cofactor evidence="25">
        <name>Ca(2+)</name>
        <dbReference type="ChEBI" id="CHEBI:29108"/>
    </cofactor>
    <text evidence="25">Can bind about 5 Ca(2+) ions per subunit.</text>
</comment>
<evidence type="ECO:0000259" key="30">
    <source>
        <dbReference type="SMART" id="SM00235"/>
    </source>
</evidence>
<dbReference type="PANTHER" id="PTHR10201:SF24">
    <property type="entry name" value="MATRIX METALLOPROTEINASE-14"/>
    <property type="match status" value="1"/>
</dbReference>
<feature type="compositionally biased region" description="Basic and acidic residues" evidence="28">
    <location>
        <begin position="525"/>
        <end position="538"/>
    </location>
</feature>
<reference evidence="31" key="1">
    <citation type="submission" date="2025-08" db="UniProtKB">
        <authorList>
            <consortium name="Ensembl"/>
        </authorList>
    </citation>
    <scope>IDENTIFICATION</scope>
</reference>
<feature type="binding site" evidence="25">
    <location>
        <position position="210"/>
    </location>
    <ligand>
        <name>Ca(2+)</name>
        <dbReference type="ChEBI" id="CHEBI:29108"/>
        <label>2</label>
    </ligand>
</feature>
<feature type="repeat" description="Hemopexin" evidence="27">
    <location>
        <begin position="318"/>
        <end position="366"/>
    </location>
</feature>
<evidence type="ECO:0000256" key="8">
    <source>
        <dbReference type="ARBA" id="ARBA00022490"/>
    </source>
</evidence>
<comment type="catalytic activity">
    <reaction evidence="1">
        <text>Endopeptidase activity. Activates progelatinase A by cleavage of the propeptide at 37-Asn-|-Leu-38. Other bonds hydrolyzed include 35-Gly-|-Ile-36 in the propeptide of collagenase 3, and 341-Asn-|-Phe-342, 441-Asp-|-Leu-442 and 354-Gln-|-Thr-355 in the aggrecan interglobular domain.</text>
        <dbReference type="EC" id="3.4.24.80"/>
    </reaction>
</comment>
<keyword evidence="21 29" id="KW-0472">Membrane</keyword>
<feature type="binding site" evidence="25">
    <location>
        <position position="214"/>
    </location>
    <ligand>
        <name>Ca(2+)</name>
        <dbReference type="ChEBI" id="CHEBI:29108"/>
        <label>3</label>
    </ligand>
</feature>
<sequence length="627" mass="71185">MSKTVHQQRNLFIHTRLCSHHKQSGLGLDHLLLKAWLQQYGYLPPGDLRMQAARSPQSISSAISAMQRFYGLTITGNLDSNTLEAMKRPRCGVPDKFGAELKSNLRKKRYAIQGLKWEKKEITFCIQNYTPKVGEYETFDAIRRAFKVWEGVTPLRFREIPYSHIKDKTSDFADIMLFFAEGFHGDSSPFDGEGGFLAHAYFPGNGIGGDTHFDAAEPWTIGNRDLMGNDVFLVSVHELGHALGMEHSNDPSAIMAPFYQWMDTDNFELPEDDLRGIQQLYGPNPGDHPRPPFSPRTPYNTPRPTQNPRKPGVSGFAPDICEGHFDTIAIFRGEMFIFKDKWFWRVRNQRVMENYPMPIGHFFRGLPTTINAAYEREDGKFVFFKGDRHWVFSESILDAGYPKTLREMGSGLPKDRIDSALLFTPSGNTYFFRGNKYYRYNEDTRSVDPDYPKPISKWQGVPDNIKASFISRDQSYTYFYKANKYWKFNNQLLRVEPGYPKSALRDWVGCPDEDPKTGGGGGGRTNDRTNDRNDRNDGNDGNDGGNADDGSDYEETKHEEEETVDETEVIIIKVDNGAGGGSGAAAVVVPLMLLVCVICTLGALLFFRRYGTPRRLLYCQRSLLDKV</sequence>
<feature type="binding site" evidence="25">
    <location>
        <position position="247"/>
    </location>
    <ligand>
        <name>Zn(2+)</name>
        <dbReference type="ChEBI" id="CHEBI:29105"/>
        <label>2</label>
        <note>catalytic</note>
    </ligand>
</feature>
<evidence type="ECO:0000256" key="5">
    <source>
        <dbReference type="ARBA" id="ARBA00010370"/>
    </source>
</evidence>
<evidence type="ECO:0000256" key="26">
    <source>
        <dbReference type="PIRSR" id="PIRSR621190-4"/>
    </source>
</evidence>
<dbReference type="InterPro" id="IPR021805">
    <property type="entry name" value="Pept_M10A_metallopeptidase_C"/>
</dbReference>
<feature type="binding site" evidence="25">
    <location>
        <position position="326"/>
    </location>
    <ligand>
        <name>Ca(2+)</name>
        <dbReference type="ChEBI" id="CHEBI:29108"/>
        <label>4</label>
    </ligand>
</feature>
<feature type="binding site" evidence="25">
    <location>
        <position position="241"/>
    </location>
    <ligand>
        <name>Zn(2+)</name>
        <dbReference type="ChEBI" id="CHEBI:29105"/>
        <label>2</label>
        <note>catalytic</note>
    </ligand>
</feature>
<comment type="cofactor">
    <cofactor evidence="25">
        <name>Zn(2+)</name>
        <dbReference type="ChEBI" id="CHEBI:29105"/>
    </cofactor>
    <text evidence="25">Binds 2 Zn(2+) ions per subunit.</text>
</comment>
<evidence type="ECO:0000256" key="21">
    <source>
        <dbReference type="ARBA" id="ARBA00023136"/>
    </source>
</evidence>
<dbReference type="Pfam" id="PF11857">
    <property type="entry name" value="DUF3377"/>
    <property type="match status" value="1"/>
</dbReference>
<feature type="active site" evidence="24">
    <location>
        <position position="238"/>
    </location>
</feature>
<evidence type="ECO:0000313" key="32">
    <source>
        <dbReference type="Proteomes" id="UP000694621"/>
    </source>
</evidence>
<dbReference type="InterPro" id="IPR033739">
    <property type="entry name" value="M10A_MMP"/>
</dbReference>
<evidence type="ECO:0000256" key="19">
    <source>
        <dbReference type="ARBA" id="ARBA00022989"/>
    </source>
</evidence>
<evidence type="ECO:0000256" key="17">
    <source>
        <dbReference type="ARBA" id="ARBA00022833"/>
    </source>
</evidence>
<evidence type="ECO:0000256" key="7">
    <source>
        <dbReference type="ARBA" id="ARBA00020199"/>
    </source>
</evidence>
<dbReference type="PROSITE" id="PS00546">
    <property type="entry name" value="CYSTEINE_SWITCH"/>
    <property type="match status" value="1"/>
</dbReference>
<evidence type="ECO:0000256" key="14">
    <source>
        <dbReference type="ARBA" id="ARBA00022729"/>
    </source>
</evidence>
<evidence type="ECO:0000256" key="12">
    <source>
        <dbReference type="ARBA" id="ARBA00022692"/>
    </source>
</evidence>
<feature type="binding site" evidence="25">
    <location>
        <position position="328"/>
    </location>
    <ligand>
        <name>Ca(2+)</name>
        <dbReference type="ChEBI" id="CHEBI:29108"/>
        <label>5</label>
    </ligand>
</feature>
<dbReference type="InterPro" id="IPR000585">
    <property type="entry name" value="Hemopexin-like_dom"/>
</dbReference>
<feature type="modified residue" description="Phosphotyrosine; by PKDCC" evidence="26">
    <location>
        <position position="401"/>
    </location>
</feature>
<dbReference type="FunFam" id="2.110.10.10:FF:000001">
    <property type="entry name" value="Matrix metallopeptidase 24"/>
    <property type="match status" value="1"/>
</dbReference>
<feature type="compositionally biased region" description="Polar residues" evidence="28">
    <location>
        <begin position="297"/>
        <end position="308"/>
    </location>
</feature>
<evidence type="ECO:0000256" key="10">
    <source>
        <dbReference type="ARBA" id="ARBA00022670"/>
    </source>
</evidence>
<evidence type="ECO:0000313" key="31">
    <source>
        <dbReference type="Ensembl" id="ENSAMXP00005055377.1"/>
    </source>
</evidence>
<evidence type="ECO:0000256" key="27">
    <source>
        <dbReference type="PROSITE-ProRule" id="PRU01011"/>
    </source>
</evidence>
<feature type="binding site" evidence="25">
    <location>
        <position position="208"/>
    </location>
    <ligand>
        <name>Ca(2+)</name>
        <dbReference type="ChEBI" id="CHEBI:29108"/>
        <label>2</label>
    </ligand>
</feature>
<feature type="binding site" description="in inhibited form" evidence="25">
    <location>
        <position position="91"/>
    </location>
    <ligand>
        <name>Zn(2+)</name>
        <dbReference type="ChEBI" id="CHEBI:29105"/>
        <label>2</label>
        <note>catalytic</note>
    </ligand>
</feature>
<dbReference type="InterPro" id="IPR036375">
    <property type="entry name" value="Hemopexin-like_dom_sf"/>
</dbReference>
<evidence type="ECO:0000256" key="6">
    <source>
        <dbReference type="ARBA" id="ARBA00012342"/>
    </source>
</evidence>
<evidence type="ECO:0000256" key="3">
    <source>
        <dbReference type="ARBA" id="ARBA00004479"/>
    </source>
</evidence>
<comment type="subcellular location">
    <subcellularLocation>
        <location evidence="4">Cytoplasm</location>
    </subcellularLocation>
    <subcellularLocation>
        <location evidence="2">Melanosome</location>
    </subcellularLocation>
    <subcellularLocation>
        <location evidence="3">Membrane</location>
        <topology evidence="3">Single-pass type I membrane protein</topology>
    </subcellularLocation>
</comment>
<keyword evidence="18 25" id="KW-0106">Calcium</keyword>
<dbReference type="Proteomes" id="UP000694621">
    <property type="component" value="Unplaced"/>
</dbReference>
<keyword evidence="13 25" id="KW-0479">Metal-binding</keyword>
<evidence type="ECO:0000256" key="25">
    <source>
        <dbReference type="PIRSR" id="PIRSR621190-2"/>
    </source>
</evidence>
<feature type="binding site" evidence="25">
    <location>
        <position position="192"/>
    </location>
    <ligand>
        <name>Ca(2+)</name>
        <dbReference type="ChEBI" id="CHEBI:29108"/>
        <label>3</label>
    </ligand>
</feature>
<evidence type="ECO:0000256" key="28">
    <source>
        <dbReference type="SAM" id="MobiDB-lite"/>
    </source>
</evidence>
<dbReference type="GO" id="GO:0008270">
    <property type="term" value="F:zinc ion binding"/>
    <property type="evidence" value="ECO:0007669"/>
    <property type="project" value="InterPro"/>
</dbReference>
<evidence type="ECO:0000256" key="13">
    <source>
        <dbReference type="ARBA" id="ARBA00022723"/>
    </source>
</evidence>
<dbReference type="EC" id="3.4.24.80" evidence="6"/>
<proteinExistence type="inferred from homology"/>
<comment type="similarity">
    <text evidence="5">Belongs to the peptidase M10A family.</text>
</comment>
<dbReference type="Pfam" id="PF00413">
    <property type="entry name" value="Peptidase_M10"/>
    <property type="match status" value="1"/>
</dbReference>
<evidence type="ECO:0000256" key="2">
    <source>
        <dbReference type="ARBA" id="ARBA00004223"/>
    </source>
</evidence>
<keyword evidence="15" id="KW-0677">Repeat</keyword>
<dbReference type="InterPro" id="IPR018487">
    <property type="entry name" value="Hemopexin-like_repeat"/>
</dbReference>
<feature type="repeat" description="Hemopexin" evidence="27">
    <location>
        <begin position="463"/>
        <end position="510"/>
    </location>
</feature>
<dbReference type="CDD" id="cd04278">
    <property type="entry name" value="ZnMc_MMP"/>
    <property type="match status" value="1"/>
</dbReference>
<dbReference type="Ensembl" id="ENSAMXT00005059859.1">
    <property type="protein sequence ID" value="ENSAMXP00005055377.1"/>
    <property type="gene ID" value="ENSAMXG00005024668.1"/>
</dbReference>
<dbReference type="Gene3D" id="3.40.390.10">
    <property type="entry name" value="Collagenase (Catalytic Domain)"/>
    <property type="match status" value="1"/>
</dbReference>
<dbReference type="Pfam" id="PF01471">
    <property type="entry name" value="PG_binding_1"/>
    <property type="match status" value="1"/>
</dbReference>
<feature type="binding site" evidence="25">
    <location>
        <position position="191"/>
    </location>
    <ligand>
        <name>Ca(2+)</name>
        <dbReference type="ChEBI" id="CHEBI:29108"/>
        <label>3</label>
    </ligand>
</feature>
<keyword evidence="16" id="KW-0378">Hydrolase</keyword>
<dbReference type="GO" id="GO:0005615">
    <property type="term" value="C:extracellular space"/>
    <property type="evidence" value="ECO:0007669"/>
    <property type="project" value="TreeGrafter"/>
</dbReference>
<feature type="binding site" evidence="25">
    <location>
        <position position="237"/>
    </location>
    <ligand>
        <name>Zn(2+)</name>
        <dbReference type="ChEBI" id="CHEBI:29105"/>
        <label>2</label>
        <note>catalytic</note>
    </ligand>
</feature>
<dbReference type="InterPro" id="IPR001818">
    <property type="entry name" value="Pept_M10_metallopeptidase"/>
</dbReference>
<dbReference type="GO" id="GO:0031638">
    <property type="term" value="P:zymogen activation"/>
    <property type="evidence" value="ECO:0007669"/>
    <property type="project" value="TreeGrafter"/>
</dbReference>
<dbReference type="GO" id="GO:0031012">
    <property type="term" value="C:extracellular matrix"/>
    <property type="evidence" value="ECO:0007669"/>
    <property type="project" value="InterPro"/>
</dbReference>
<feature type="binding site" evidence="25">
    <location>
        <position position="420"/>
    </location>
    <ligand>
        <name>Ca(2+)</name>
        <dbReference type="ChEBI" id="CHEBI:29108"/>
        <label>5</label>
    </ligand>
</feature>
<keyword evidence="9" id="KW-0597">Phosphoprotein</keyword>
<feature type="binding site" evidence="25">
    <location>
        <position position="217"/>
    </location>
    <ligand>
        <name>Ca(2+)</name>
        <dbReference type="ChEBI" id="CHEBI:29108"/>
        <label>1</label>
    </ligand>
</feature>
<dbReference type="InterPro" id="IPR021158">
    <property type="entry name" value="Pept_M10A_Zn_BS"/>
</dbReference>
<evidence type="ECO:0000256" key="23">
    <source>
        <dbReference type="ARBA" id="ARBA00023157"/>
    </source>
</evidence>
<dbReference type="FunFam" id="3.40.390.10:FF:000005">
    <property type="entry name" value="Matrix metallopeptidase 16"/>
    <property type="match status" value="1"/>
</dbReference>
<dbReference type="CDD" id="cd00094">
    <property type="entry name" value="HX"/>
    <property type="match status" value="1"/>
</dbReference>
<keyword evidence="22" id="KW-0865">Zymogen</keyword>
<dbReference type="SUPFAM" id="SSF47090">
    <property type="entry name" value="PGBD-like"/>
    <property type="match status" value="1"/>
</dbReference>
<evidence type="ECO:0000256" key="11">
    <source>
        <dbReference type="ARBA" id="ARBA00022685"/>
    </source>
</evidence>
<feature type="binding site" evidence="25">
    <location>
        <position position="186"/>
    </location>
    <ligand>
        <name>Zn(2+)</name>
        <dbReference type="ChEBI" id="CHEBI:29105"/>
        <label>1</label>
    </ligand>
</feature>
<evidence type="ECO:0000256" key="4">
    <source>
        <dbReference type="ARBA" id="ARBA00004496"/>
    </source>
</evidence>
<evidence type="ECO:0000256" key="22">
    <source>
        <dbReference type="ARBA" id="ARBA00023145"/>
    </source>
</evidence>
<dbReference type="PANTHER" id="PTHR10201">
    <property type="entry name" value="MATRIX METALLOPROTEINASE"/>
    <property type="match status" value="1"/>
</dbReference>
<feature type="region of interest" description="Disordered" evidence="28">
    <location>
        <begin position="506"/>
        <end position="565"/>
    </location>
</feature>
<feature type="binding site" evidence="25">
    <location>
        <position position="199"/>
    </location>
    <ligand>
        <name>Zn(2+)</name>
        <dbReference type="ChEBI" id="CHEBI:29105"/>
        <label>1</label>
    </ligand>
</feature>
<dbReference type="PROSITE" id="PS51642">
    <property type="entry name" value="HEMOPEXIN_2"/>
    <property type="match status" value="4"/>
</dbReference>
<evidence type="ECO:0000256" key="9">
    <source>
        <dbReference type="ARBA" id="ARBA00022553"/>
    </source>
</evidence>
<dbReference type="SMART" id="SM00120">
    <property type="entry name" value="HX"/>
    <property type="match status" value="4"/>
</dbReference>
<dbReference type="SUPFAM" id="SSF55486">
    <property type="entry name" value="Metalloproteases ('zincins'), catalytic domain"/>
    <property type="match status" value="1"/>
</dbReference>
<dbReference type="InterPro" id="IPR024079">
    <property type="entry name" value="MetalloPept_cat_dom_sf"/>
</dbReference>
<keyword evidence="19 29" id="KW-1133">Transmembrane helix</keyword>
<evidence type="ECO:0000256" key="16">
    <source>
        <dbReference type="ARBA" id="ARBA00022801"/>
    </source>
</evidence>
<dbReference type="AlphaFoldDB" id="A0A8B9LR91"/>
<feature type="domain" description="Peptidase metallopeptidase" evidence="30">
    <location>
        <begin position="113"/>
        <end position="283"/>
    </location>
</feature>
<dbReference type="PRINTS" id="PR00138">
    <property type="entry name" value="MATRIXIN"/>
</dbReference>
<dbReference type="InterPro" id="IPR021190">
    <property type="entry name" value="Pept_M10A"/>
</dbReference>
<dbReference type="InterPro" id="IPR006026">
    <property type="entry name" value="Peptidase_Metallo"/>
</dbReference>
<dbReference type="SMART" id="SM00235">
    <property type="entry name" value="ZnMc"/>
    <property type="match status" value="1"/>
</dbReference>
<evidence type="ECO:0000256" key="15">
    <source>
        <dbReference type="ARBA" id="ARBA00022737"/>
    </source>
</evidence>
<keyword evidence="14" id="KW-0732">Signal</keyword>
<name>A0A8B9LR91_ASTMX</name>
<feature type="binding site" evidence="25">
    <location>
        <position position="373"/>
    </location>
    <ligand>
        <name>Ca(2+)</name>
        <dbReference type="ChEBI" id="CHEBI:29108"/>
        <label>5</label>
    </ligand>
</feature>
<dbReference type="InterPro" id="IPR002477">
    <property type="entry name" value="Peptidoglycan-bd-like"/>
</dbReference>